<accession>A0A7W6CY42</accession>
<keyword evidence="2" id="KW-1185">Reference proteome</keyword>
<dbReference type="AlphaFoldDB" id="A0A7W6CY42"/>
<evidence type="ECO:0000313" key="2">
    <source>
        <dbReference type="Proteomes" id="UP000582090"/>
    </source>
</evidence>
<dbReference type="Proteomes" id="UP000582090">
    <property type="component" value="Unassembled WGS sequence"/>
</dbReference>
<reference evidence="1 2" key="1">
    <citation type="submission" date="2020-08" db="EMBL/GenBank/DDBJ databases">
        <title>Genomic Encyclopedia of Type Strains, Phase IV (KMG-IV): sequencing the most valuable type-strain genomes for metagenomic binning, comparative biology and taxonomic classification.</title>
        <authorList>
            <person name="Goeker M."/>
        </authorList>
    </citation>
    <scope>NUCLEOTIDE SEQUENCE [LARGE SCALE GENOMIC DNA]</scope>
    <source>
        <strain evidence="1 2">DSM 26575</strain>
    </source>
</reference>
<proteinExistence type="predicted"/>
<comment type="caution">
    <text evidence="1">The sequence shown here is derived from an EMBL/GenBank/DDBJ whole genome shotgun (WGS) entry which is preliminary data.</text>
</comment>
<dbReference type="EMBL" id="JACIDW010000027">
    <property type="protein sequence ID" value="MBB3966982.1"/>
    <property type="molecule type" value="Genomic_DNA"/>
</dbReference>
<organism evidence="1 2">
    <name type="scientific">Rhizobium metallidurans</name>
    <dbReference type="NCBI Taxonomy" id="1265931"/>
    <lineage>
        <taxon>Bacteria</taxon>
        <taxon>Pseudomonadati</taxon>
        <taxon>Pseudomonadota</taxon>
        <taxon>Alphaproteobacteria</taxon>
        <taxon>Hyphomicrobiales</taxon>
        <taxon>Rhizobiaceae</taxon>
        <taxon>Rhizobium/Agrobacterium group</taxon>
        <taxon>Rhizobium</taxon>
    </lineage>
</organism>
<gene>
    <name evidence="1" type="ORF">GGQ67_004675</name>
</gene>
<name>A0A7W6CY42_9HYPH</name>
<evidence type="ECO:0000313" key="1">
    <source>
        <dbReference type="EMBL" id="MBB3966982.1"/>
    </source>
</evidence>
<sequence>MAVLAFAAFLLVIAVFLVCALPKGQGAQP</sequence>
<protein>
    <submittedName>
        <fullName evidence="1">Uncharacterized protein</fullName>
    </submittedName>
</protein>